<comment type="caution">
    <text evidence="2">The sequence shown here is derived from an EMBL/GenBank/DDBJ whole genome shotgun (WGS) entry which is preliminary data.</text>
</comment>
<evidence type="ECO:0000313" key="3">
    <source>
        <dbReference type="Proteomes" id="UP001521785"/>
    </source>
</evidence>
<accession>A0ABR3QNF0</accession>
<dbReference type="Proteomes" id="UP001521785">
    <property type="component" value="Unassembled WGS sequence"/>
</dbReference>
<gene>
    <name evidence="2" type="ORF">SLS60_010412</name>
</gene>
<feature type="compositionally biased region" description="Pro residues" evidence="1">
    <location>
        <begin position="24"/>
        <end position="37"/>
    </location>
</feature>
<proteinExistence type="predicted"/>
<evidence type="ECO:0000313" key="2">
    <source>
        <dbReference type="EMBL" id="KAL1593681.1"/>
    </source>
</evidence>
<keyword evidence="3" id="KW-1185">Reference proteome</keyword>
<reference evidence="2 3" key="1">
    <citation type="submission" date="2024-02" db="EMBL/GenBank/DDBJ databases">
        <title>De novo assembly and annotation of 12 fungi associated with fruit tree decline syndrome in Ontario, Canada.</title>
        <authorList>
            <person name="Sulman M."/>
            <person name="Ellouze W."/>
            <person name="Ilyukhin E."/>
        </authorList>
    </citation>
    <scope>NUCLEOTIDE SEQUENCE [LARGE SCALE GENOMIC DNA]</scope>
    <source>
        <strain evidence="2 3">M42-189</strain>
    </source>
</reference>
<feature type="region of interest" description="Disordered" evidence="1">
    <location>
        <begin position="1"/>
        <end position="64"/>
    </location>
</feature>
<dbReference type="EMBL" id="JAKJXO020000018">
    <property type="protein sequence ID" value="KAL1593681.1"/>
    <property type="molecule type" value="Genomic_DNA"/>
</dbReference>
<evidence type="ECO:0000256" key="1">
    <source>
        <dbReference type="SAM" id="MobiDB-lite"/>
    </source>
</evidence>
<name>A0ABR3QNF0_9PLEO</name>
<feature type="compositionally biased region" description="Acidic residues" evidence="1">
    <location>
        <begin position="1"/>
        <end position="11"/>
    </location>
</feature>
<organism evidence="2 3">
    <name type="scientific">Paraconiothyrium brasiliense</name>
    <dbReference type="NCBI Taxonomy" id="300254"/>
    <lineage>
        <taxon>Eukaryota</taxon>
        <taxon>Fungi</taxon>
        <taxon>Dikarya</taxon>
        <taxon>Ascomycota</taxon>
        <taxon>Pezizomycotina</taxon>
        <taxon>Dothideomycetes</taxon>
        <taxon>Pleosporomycetidae</taxon>
        <taxon>Pleosporales</taxon>
        <taxon>Massarineae</taxon>
        <taxon>Didymosphaeriaceae</taxon>
        <taxon>Paraconiothyrium</taxon>
    </lineage>
</organism>
<protein>
    <submittedName>
        <fullName evidence="2">Uncharacterized protein</fullName>
    </submittedName>
</protein>
<sequence>MSLPPNDDDDWGGSWGVPVDEELPPPPRPPEPAPPTPAAGHGFGSWQSSATKGKKKGKKGAAVVKKPQFQETLKMVPTRMVLPPFPEMRRTRAFDDSKGNGLHLIEIGEGIAKGTMVTEDSVRDYIAHDFHANRSPRSAVSEESTKLL</sequence>